<reference evidence="1" key="1">
    <citation type="journal article" date="2015" name="Proc. Natl. Acad. Sci. U.S.A.">
        <title>Networks of energetic and metabolic interactions define dynamics in microbial communities.</title>
        <authorList>
            <person name="Embree M."/>
            <person name="Liu J.K."/>
            <person name="Al-Bassam M.M."/>
            <person name="Zengler K."/>
        </authorList>
    </citation>
    <scope>NUCLEOTIDE SEQUENCE</scope>
</reference>
<organism evidence="1">
    <name type="scientific">hydrocarbon metagenome</name>
    <dbReference type="NCBI Taxonomy" id="938273"/>
    <lineage>
        <taxon>unclassified sequences</taxon>
        <taxon>metagenomes</taxon>
        <taxon>ecological metagenomes</taxon>
    </lineage>
</organism>
<name>A0A0W8G3X0_9ZZZZ</name>
<dbReference type="InterPro" id="IPR007407">
    <property type="entry name" value="DUF459"/>
</dbReference>
<evidence type="ECO:0008006" key="2">
    <source>
        <dbReference type="Google" id="ProtNLM"/>
    </source>
</evidence>
<comment type="caution">
    <text evidence="1">The sequence shown here is derived from an EMBL/GenBank/DDBJ whole genome shotgun (WGS) entry which is preliminary data.</text>
</comment>
<dbReference type="AlphaFoldDB" id="A0A0W8G3X0"/>
<protein>
    <recommendedName>
        <fullName evidence="2">SGNH hydrolase-type esterase domain-containing protein</fullName>
    </recommendedName>
</protein>
<accession>A0A0W8G3X0</accession>
<sequence>MDIARKANPDVRVVWLGAPVMGDPGLFRDMPVVNAALAEAMRRLPGCRFVDVWPVLAGPGGRYAEFLDPTTRLRAPDGVHLAPAGAARLADACLAALAESPGPVMLSQNP</sequence>
<dbReference type="SUPFAM" id="SSF52266">
    <property type="entry name" value="SGNH hydrolase"/>
    <property type="match status" value="1"/>
</dbReference>
<dbReference type="EMBL" id="LNQE01000279">
    <property type="protein sequence ID" value="KUG27864.1"/>
    <property type="molecule type" value="Genomic_DNA"/>
</dbReference>
<dbReference type="Pfam" id="PF04311">
    <property type="entry name" value="DUF459"/>
    <property type="match status" value="1"/>
</dbReference>
<dbReference type="Gene3D" id="3.40.50.1110">
    <property type="entry name" value="SGNH hydrolase"/>
    <property type="match status" value="1"/>
</dbReference>
<gene>
    <name evidence="1" type="ORF">ASZ90_002272</name>
</gene>
<evidence type="ECO:0000313" key="1">
    <source>
        <dbReference type="EMBL" id="KUG27864.1"/>
    </source>
</evidence>
<dbReference type="InterPro" id="IPR036514">
    <property type="entry name" value="SGNH_hydro_sf"/>
</dbReference>
<proteinExistence type="predicted"/>